<feature type="compositionally biased region" description="Polar residues" evidence="7">
    <location>
        <begin position="643"/>
        <end position="659"/>
    </location>
</feature>
<feature type="transmembrane region" description="Helical" evidence="8">
    <location>
        <begin position="39"/>
        <end position="58"/>
    </location>
</feature>
<dbReference type="Pfam" id="PF02518">
    <property type="entry name" value="HATPase_c"/>
    <property type="match status" value="1"/>
</dbReference>
<dbReference type="InterPro" id="IPR003594">
    <property type="entry name" value="HATPase_dom"/>
</dbReference>
<dbReference type="Pfam" id="PF01590">
    <property type="entry name" value="GAF"/>
    <property type="match status" value="1"/>
</dbReference>
<feature type="transmembrane region" description="Helical" evidence="8">
    <location>
        <begin position="146"/>
        <end position="168"/>
    </location>
</feature>
<evidence type="ECO:0000256" key="3">
    <source>
        <dbReference type="ARBA" id="ARBA00022553"/>
    </source>
</evidence>
<evidence type="ECO:0000256" key="7">
    <source>
        <dbReference type="SAM" id="MobiDB-lite"/>
    </source>
</evidence>
<keyword evidence="4" id="KW-0808">Transferase</keyword>
<dbReference type="FunFam" id="3.30.565.10:FF:000006">
    <property type="entry name" value="Sensor histidine kinase WalK"/>
    <property type="match status" value="1"/>
</dbReference>
<feature type="transmembrane region" description="Helical" evidence="8">
    <location>
        <begin position="180"/>
        <end position="201"/>
    </location>
</feature>
<dbReference type="SMART" id="SM00387">
    <property type="entry name" value="HATPase_c"/>
    <property type="match status" value="1"/>
</dbReference>
<protein>
    <recommendedName>
        <fullName evidence="2">histidine kinase</fullName>
        <ecNumber evidence="2">2.7.13.3</ecNumber>
    </recommendedName>
</protein>
<feature type="transmembrane region" description="Helical" evidence="8">
    <location>
        <begin position="340"/>
        <end position="358"/>
    </location>
</feature>
<feature type="domain" description="Histidine kinase" evidence="9">
    <location>
        <begin position="767"/>
        <end position="991"/>
    </location>
</feature>
<dbReference type="InterPro" id="IPR050736">
    <property type="entry name" value="Sensor_HK_Regulatory"/>
</dbReference>
<evidence type="ECO:0000256" key="5">
    <source>
        <dbReference type="ARBA" id="ARBA00022777"/>
    </source>
</evidence>
<sequence>MDKQNVYRYAGVASFFVGVFCGSGLLWILFVGVPFGVRAIEISALIVMMVTALIGAFWSWQSLHWAHSGLLQLRLDVRFSWLFIGLALLSFFGRGVYNLLLWSGSTVDYATVHPMKFVLYGLFYPCLFVSLLYFPGTSRLRVSMIVDILITTCCLVGLSWYVLIILLTPAHLSAVWSLRLSADLCYVAGDIFLLLLLLLRFQEGIQRAMWRPALLVGGALLFLFSADVAGAWLDIASIPVYYPACLWIDLSYSSGLLLLGLSTLYQYGALLGSEPAVLANVAALPTVPSLFPESTMLGWETQHSRWHIQNMYVPLGLILGGVSVWVALHLRDLSTELVQGLFLVCALVGLLIVVRHFFATRENNTLLQERDQRFKEAEQVRYLVSQLTDILDIGYLRERIMNVVISQFGFTSVMLLLIEEYTQPFMANSHILVGTASRLVQSTNWRLSGESILSWLLQEGKECELYWADHARELPGEVLRWQEKQHVPSMQFFPIIYQGRIRGSLGVARHVLARTDALTAAIVRGYAHQIATIIEHAYLYQEAQEREMFARAMVNISTRLNAAVMDPTEMGQLICSEGARALNADVVLFYLRLPDGSLTPFAASTGEQIEEILLDEWPTLHLPEYEEETAYPLQPFLLHVSPSRKSQPQASQGNSSNDGLDSFFREQLPGSRQFALRAKLLHHHIHTAIIAPLLTNGLLNGILMLARWLPPGSTSDPSFNETALSHAQDFVEQASVTFTNAQLYQHLSTAHEQLKELDQLKDHFMTTASHELRTPLTAVQGYIELIAQYDDELPPEQRHEFLQKAQLGCEELAILLNNVMDASRIEAEAAIKPALLTRVSVNDILAKVQLMIEPQLTYQERQLTMDIPAQYSVYADPVRLHQVLMNISTNALKYSPPGTPIHFAVARSTEHDKAVVISITDVGKGIAPQEQSRVFQRFYRLESDVNSPIRGSGLGLYISWRLIEAMGGKIWIESRGVPGGGSTFHILLPMA</sequence>
<keyword evidence="6" id="KW-0902">Two-component regulatory system</keyword>
<evidence type="ECO:0000256" key="4">
    <source>
        <dbReference type="ARBA" id="ARBA00022679"/>
    </source>
</evidence>
<feature type="transmembrane region" description="Helical" evidence="8">
    <location>
        <begin position="268"/>
        <end position="291"/>
    </location>
</feature>
<dbReference type="Gene3D" id="3.30.565.10">
    <property type="entry name" value="Histidine kinase-like ATPase, C-terminal domain"/>
    <property type="match status" value="1"/>
</dbReference>
<accession>A0A5A5TK32</accession>
<dbReference type="SMART" id="SM00065">
    <property type="entry name" value="GAF"/>
    <property type="match status" value="2"/>
</dbReference>
<comment type="catalytic activity">
    <reaction evidence="1">
        <text>ATP + protein L-histidine = ADP + protein N-phospho-L-histidine.</text>
        <dbReference type="EC" id="2.7.13.3"/>
    </reaction>
</comment>
<dbReference type="InterPro" id="IPR003018">
    <property type="entry name" value="GAF"/>
</dbReference>
<evidence type="ECO:0000313" key="11">
    <source>
        <dbReference type="Proteomes" id="UP000322530"/>
    </source>
</evidence>
<keyword evidence="5" id="KW-0418">Kinase</keyword>
<evidence type="ECO:0000256" key="1">
    <source>
        <dbReference type="ARBA" id="ARBA00000085"/>
    </source>
</evidence>
<organism evidence="10 11">
    <name type="scientific">Dictyobacter arantiisoli</name>
    <dbReference type="NCBI Taxonomy" id="2014874"/>
    <lineage>
        <taxon>Bacteria</taxon>
        <taxon>Bacillati</taxon>
        <taxon>Chloroflexota</taxon>
        <taxon>Ktedonobacteria</taxon>
        <taxon>Ktedonobacterales</taxon>
        <taxon>Dictyobacteraceae</taxon>
        <taxon>Dictyobacter</taxon>
    </lineage>
</organism>
<dbReference type="Pfam" id="PF00512">
    <property type="entry name" value="HisKA"/>
    <property type="match status" value="1"/>
</dbReference>
<evidence type="ECO:0000256" key="8">
    <source>
        <dbReference type="SAM" id="Phobius"/>
    </source>
</evidence>
<evidence type="ECO:0000313" key="10">
    <source>
        <dbReference type="EMBL" id="GCF11615.1"/>
    </source>
</evidence>
<comment type="caution">
    <text evidence="10">The sequence shown here is derived from an EMBL/GenBank/DDBJ whole genome shotgun (WGS) entry which is preliminary data.</text>
</comment>
<dbReference type="InterPro" id="IPR004358">
    <property type="entry name" value="Sig_transdc_His_kin-like_C"/>
</dbReference>
<dbReference type="InterPro" id="IPR005467">
    <property type="entry name" value="His_kinase_dom"/>
</dbReference>
<dbReference type="PRINTS" id="PR00344">
    <property type="entry name" value="BCTRLSENSOR"/>
</dbReference>
<dbReference type="EMBL" id="BIXY01000127">
    <property type="protein sequence ID" value="GCF11615.1"/>
    <property type="molecule type" value="Genomic_DNA"/>
</dbReference>
<dbReference type="EC" id="2.7.13.3" evidence="2"/>
<dbReference type="SMART" id="SM00388">
    <property type="entry name" value="HisKA"/>
    <property type="match status" value="1"/>
</dbReference>
<keyword evidence="8" id="KW-0472">Membrane</keyword>
<keyword evidence="11" id="KW-1185">Reference proteome</keyword>
<evidence type="ECO:0000256" key="2">
    <source>
        <dbReference type="ARBA" id="ARBA00012438"/>
    </source>
</evidence>
<keyword evidence="8" id="KW-0812">Transmembrane</keyword>
<dbReference type="AlphaFoldDB" id="A0A5A5TK32"/>
<dbReference type="Proteomes" id="UP000322530">
    <property type="component" value="Unassembled WGS sequence"/>
</dbReference>
<dbReference type="SUPFAM" id="SSF47384">
    <property type="entry name" value="Homodimeric domain of signal transducing histidine kinase"/>
    <property type="match status" value="1"/>
</dbReference>
<feature type="transmembrane region" description="Helical" evidence="8">
    <location>
        <begin position="213"/>
        <end position="233"/>
    </location>
</feature>
<dbReference type="PANTHER" id="PTHR43711">
    <property type="entry name" value="TWO-COMPONENT HISTIDINE KINASE"/>
    <property type="match status" value="1"/>
</dbReference>
<dbReference type="SUPFAM" id="SSF55781">
    <property type="entry name" value="GAF domain-like"/>
    <property type="match status" value="2"/>
</dbReference>
<evidence type="ECO:0000256" key="6">
    <source>
        <dbReference type="ARBA" id="ARBA00023012"/>
    </source>
</evidence>
<dbReference type="GO" id="GO:0000155">
    <property type="term" value="F:phosphorelay sensor kinase activity"/>
    <property type="evidence" value="ECO:0007669"/>
    <property type="project" value="InterPro"/>
</dbReference>
<dbReference type="InterPro" id="IPR029016">
    <property type="entry name" value="GAF-like_dom_sf"/>
</dbReference>
<dbReference type="SUPFAM" id="SSF55874">
    <property type="entry name" value="ATPase domain of HSP90 chaperone/DNA topoisomerase II/histidine kinase"/>
    <property type="match status" value="1"/>
</dbReference>
<dbReference type="CDD" id="cd00082">
    <property type="entry name" value="HisKA"/>
    <property type="match status" value="1"/>
</dbReference>
<name>A0A5A5TK32_9CHLR</name>
<feature type="transmembrane region" description="Helical" evidence="8">
    <location>
        <begin position="239"/>
        <end position="261"/>
    </location>
</feature>
<feature type="transmembrane region" description="Helical" evidence="8">
    <location>
        <begin position="311"/>
        <end position="328"/>
    </location>
</feature>
<feature type="transmembrane region" description="Helical" evidence="8">
    <location>
        <begin position="12"/>
        <end position="33"/>
    </location>
</feature>
<keyword evidence="3" id="KW-0597">Phosphoprotein</keyword>
<dbReference type="InterPro" id="IPR036890">
    <property type="entry name" value="HATPase_C_sf"/>
</dbReference>
<gene>
    <name evidence="10" type="ORF">KDI_51790</name>
</gene>
<dbReference type="InterPro" id="IPR036097">
    <property type="entry name" value="HisK_dim/P_sf"/>
</dbReference>
<feature type="transmembrane region" description="Helical" evidence="8">
    <location>
        <begin position="117"/>
        <end position="134"/>
    </location>
</feature>
<dbReference type="Gene3D" id="3.30.450.40">
    <property type="match status" value="2"/>
</dbReference>
<proteinExistence type="predicted"/>
<feature type="transmembrane region" description="Helical" evidence="8">
    <location>
        <begin position="79"/>
        <end position="97"/>
    </location>
</feature>
<dbReference type="InterPro" id="IPR003661">
    <property type="entry name" value="HisK_dim/P_dom"/>
</dbReference>
<evidence type="ECO:0000259" key="9">
    <source>
        <dbReference type="PROSITE" id="PS50109"/>
    </source>
</evidence>
<dbReference type="PANTHER" id="PTHR43711:SF31">
    <property type="entry name" value="HISTIDINE KINASE"/>
    <property type="match status" value="1"/>
</dbReference>
<feature type="region of interest" description="Disordered" evidence="7">
    <location>
        <begin position="642"/>
        <end position="662"/>
    </location>
</feature>
<dbReference type="Gene3D" id="1.10.287.130">
    <property type="match status" value="1"/>
</dbReference>
<dbReference type="PROSITE" id="PS50109">
    <property type="entry name" value="HIS_KIN"/>
    <property type="match status" value="1"/>
</dbReference>
<keyword evidence="8" id="KW-1133">Transmembrane helix</keyword>
<reference evidence="10 11" key="1">
    <citation type="submission" date="2019-01" db="EMBL/GenBank/DDBJ databases">
        <title>Draft genome sequence of Dictyobacter sp. Uno17.</title>
        <authorList>
            <person name="Wang C.M."/>
            <person name="Zheng Y."/>
            <person name="Sakai Y."/>
            <person name="Abe K."/>
            <person name="Yokota A."/>
            <person name="Yabe S."/>
        </authorList>
    </citation>
    <scope>NUCLEOTIDE SEQUENCE [LARGE SCALE GENOMIC DNA]</scope>
    <source>
        <strain evidence="10 11">Uno17</strain>
    </source>
</reference>